<dbReference type="AlphaFoldDB" id="A0A085LUE1"/>
<dbReference type="EMBL" id="KL363289">
    <property type="protein sequence ID" value="KFD48587.1"/>
    <property type="molecule type" value="Genomic_DNA"/>
</dbReference>
<evidence type="ECO:0000313" key="2">
    <source>
        <dbReference type="EMBL" id="KFD48587.1"/>
    </source>
</evidence>
<evidence type="ECO:0000313" key="3">
    <source>
        <dbReference type="Proteomes" id="UP000030764"/>
    </source>
</evidence>
<evidence type="ECO:0000256" key="1">
    <source>
        <dbReference type="SAM" id="MobiDB-lite"/>
    </source>
</evidence>
<accession>A0A085LUE1</accession>
<dbReference type="Proteomes" id="UP000030764">
    <property type="component" value="Unassembled WGS sequence"/>
</dbReference>
<gene>
    <name evidence="2" type="ORF">M513_10521</name>
</gene>
<organism evidence="2 3">
    <name type="scientific">Trichuris suis</name>
    <name type="common">pig whipworm</name>
    <dbReference type="NCBI Taxonomy" id="68888"/>
    <lineage>
        <taxon>Eukaryota</taxon>
        <taxon>Metazoa</taxon>
        <taxon>Ecdysozoa</taxon>
        <taxon>Nematoda</taxon>
        <taxon>Enoplea</taxon>
        <taxon>Dorylaimia</taxon>
        <taxon>Trichinellida</taxon>
        <taxon>Trichuridae</taxon>
        <taxon>Trichuris</taxon>
    </lineage>
</organism>
<proteinExistence type="predicted"/>
<reference evidence="2 3" key="1">
    <citation type="journal article" date="2014" name="Nat. Genet.">
        <title>Genome and transcriptome of the porcine whipworm Trichuris suis.</title>
        <authorList>
            <person name="Jex A.R."/>
            <person name="Nejsum P."/>
            <person name="Schwarz E.M."/>
            <person name="Hu L."/>
            <person name="Young N.D."/>
            <person name="Hall R.S."/>
            <person name="Korhonen P.K."/>
            <person name="Liao S."/>
            <person name="Thamsborg S."/>
            <person name="Xia J."/>
            <person name="Xu P."/>
            <person name="Wang S."/>
            <person name="Scheerlinck J.P."/>
            <person name="Hofmann A."/>
            <person name="Sternberg P.W."/>
            <person name="Wang J."/>
            <person name="Gasser R.B."/>
        </authorList>
    </citation>
    <scope>NUCLEOTIDE SEQUENCE [LARGE SCALE GENOMIC DNA]</scope>
    <source>
        <strain evidence="2">DCEP-RM93M</strain>
    </source>
</reference>
<keyword evidence="3" id="KW-1185">Reference proteome</keyword>
<name>A0A085LUE1_9BILA</name>
<feature type="region of interest" description="Disordered" evidence="1">
    <location>
        <begin position="18"/>
        <end position="58"/>
    </location>
</feature>
<protein>
    <submittedName>
        <fullName evidence="2">Uncharacterized protein</fullName>
    </submittedName>
</protein>
<sequence length="96" mass="10713">MNSNYVAVEEAKSVAVKIPIGQNPDSRNPERSKSRMGHNLEGSKSRMGQNPEESKSRIGRKCTVKLQLCIDILTSSSFVNRVDLFAFLWVVVSLCE</sequence>